<proteinExistence type="predicted"/>
<evidence type="ECO:0000313" key="1">
    <source>
        <dbReference type="EMBL" id="MBI4595117.1"/>
    </source>
</evidence>
<dbReference type="GO" id="GO:0016491">
    <property type="term" value="F:oxidoreductase activity"/>
    <property type="evidence" value="ECO:0007669"/>
    <property type="project" value="InterPro"/>
</dbReference>
<comment type="caution">
    <text evidence="1">The sequence shown here is derived from an EMBL/GenBank/DDBJ whole genome shotgun (WGS) entry which is preliminary data.</text>
</comment>
<dbReference type="SUPFAM" id="SSF55469">
    <property type="entry name" value="FMN-dependent nitroreductase-like"/>
    <property type="match status" value="1"/>
</dbReference>
<accession>A0A933GJQ0</accession>
<dbReference type="Proteomes" id="UP000772181">
    <property type="component" value="Unassembled WGS sequence"/>
</dbReference>
<protein>
    <submittedName>
        <fullName evidence="1">Nitroreductase family protein</fullName>
    </submittedName>
</protein>
<name>A0A933GJQ0_UNCTE</name>
<dbReference type="AlphaFoldDB" id="A0A933GJQ0"/>
<dbReference type="Gene3D" id="3.40.109.10">
    <property type="entry name" value="NADH Oxidase"/>
    <property type="match status" value="1"/>
</dbReference>
<evidence type="ECO:0000313" key="2">
    <source>
        <dbReference type="Proteomes" id="UP000772181"/>
    </source>
</evidence>
<reference evidence="1" key="1">
    <citation type="submission" date="2020-07" db="EMBL/GenBank/DDBJ databases">
        <title>Huge and variable diversity of episymbiotic CPR bacteria and DPANN archaea in groundwater ecosystems.</title>
        <authorList>
            <person name="He C.Y."/>
            <person name="Keren R."/>
            <person name="Whittaker M."/>
            <person name="Farag I.F."/>
            <person name="Doudna J."/>
            <person name="Cate J.H.D."/>
            <person name="Banfield J.F."/>
        </authorList>
    </citation>
    <scope>NUCLEOTIDE SEQUENCE</scope>
    <source>
        <strain evidence="1">NC_groundwater_1482_Ag_S-0.65um_47_24</strain>
    </source>
</reference>
<organism evidence="1 2">
    <name type="scientific">Tectimicrobiota bacterium</name>
    <dbReference type="NCBI Taxonomy" id="2528274"/>
    <lineage>
        <taxon>Bacteria</taxon>
        <taxon>Pseudomonadati</taxon>
        <taxon>Nitrospinota/Tectimicrobiota group</taxon>
        <taxon>Candidatus Tectimicrobiota</taxon>
    </lineage>
</organism>
<dbReference type="EMBL" id="JACQWF010000089">
    <property type="protein sequence ID" value="MBI4595117.1"/>
    <property type="molecule type" value="Genomic_DNA"/>
</dbReference>
<feature type="non-terminal residue" evidence="1">
    <location>
        <position position="1"/>
    </location>
</feature>
<gene>
    <name evidence="1" type="ORF">HY730_01935</name>
</gene>
<dbReference type="InterPro" id="IPR000415">
    <property type="entry name" value="Nitroreductase-like"/>
</dbReference>
<sequence>YMHLAAASLGLGSQWVSSVSSPYVQCLIKNLLMMPEELHIYDMMAVGYSLEQPRPRIVREKSSMIHRDGYDRSKLRNDEEIFSFIKSLRQ</sequence>